<reference evidence="4" key="1">
    <citation type="submission" date="2022-10" db="EMBL/GenBank/DDBJ databases">
        <title>Tapping the CABI collections for fungal endophytes: first genome assemblies for Collariella, Neodidymelliopsis, Ascochyta clinopodiicola, Didymella pomorum, Didymosphaeria variabile, Neocosmospora piperis and Neocucurbitaria cava.</title>
        <authorList>
            <person name="Hill R."/>
        </authorList>
    </citation>
    <scope>NUCLEOTIDE SEQUENCE</scope>
    <source>
        <strain evidence="4">IMI 366586</strain>
    </source>
</reference>
<dbReference type="Gene3D" id="3.40.50.720">
    <property type="entry name" value="NAD(P)-binding Rossmann-like Domain"/>
    <property type="match status" value="1"/>
</dbReference>
<accession>A0A9W9BMR4</accession>
<evidence type="ECO:0000313" key="4">
    <source>
        <dbReference type="EMBL" id="KAJ4318893.1"/>
    </source>
</evidence>
<feature type="domain" description="NmrA-like" evidence="3">
    <location>
        <begin position="96"/>
        <end position="328"/>
    </location>
</feature>
<comment type="caution">
    <text evidence="4">The sequence shown here is derived from an EMBL/GenBank/DDBJ whole genome shotgun (WGS) entry which is preliminary data.</text>
</comment>
<evidence type="ECO:0000256" key="2">
    <source>
        <dbReference type="ARBA" id="ARBA00023002"/>
    </source>
</evidence>
<dbReference type="PANTHER" id="PTHR47706:SF9">
    <property type="entry name" value="NMRA-LIKE DOMAIN-CONTAINING PROTEIN-RELATED"/>
    <property type="match status" value="1"/>
</dbReference>
<dbReference type="EMBL" id="JAPEUR010000133">
    <property type="protein sequence ID" value="KAJ4318893.1"/>
    <property type="molecule type" value="Genomic_DNA"/>
</dbReference>
<protein>
    <recommendedName>
        <fullName evidence="3">NmrA-like domain-containing protein</fullName>
    </recommendedName>
</protein>
<dbReference type="SUPFAM" id="SSF51735">
    <property type="entry name" value="NAD(P)-binding Rossmann-fold domains"/>
    <property type="match status" value="1"/>
</dbReference>
<dbReference type="GO" id="GO:0016491">
    <property type="term" value="F:oxidoreductase activity"/>
    <property type="evidence" value="ECO:0007669"/>
    <property type="project" value="UniProtKB-KW"/>
</dbReference>
<keyword evidence="5" id="KW-1185">Reference proteome</keyword>
<evidence type="ECO:0000313" key="5">
    <source>
        <dbReference type="Proteomes" id="UP001140502"/>
    </source>
</evidence>
<sequence>MPSSPAGGTGLYYSDGDCHGAVLFFLCLLDKFLRTTRSSLSTTRGTPLRWWQRAQRCLRPQDMPDWRAQRDQHSPYVVEGTIRPGLEYCSHCIGETQLVVSAGATGNLGQKLIDSLHSHGHQVRALGRNPSKLEPSRREKLESFVQSETYHDIPALDRACKGVDTVICAYQGIPQLQLEGQLLLVRAAERASVKTYVAHCWSYDWRNMKLGVQESYGPFVSFRNHMDLSSSLKPIYIFTGVLAEVLFSAPGHGHFSPAHNGCWDPERNTMEIWGTGEEIWHWTTERDAVEFTTAIIERDDASQGGDWAVCSGSSTLKELAAIYGKVRHCNVDIRMKGTVEELRERAFEARRQGSRRNYWPYIGWFYQLHTVDGTWSLGELDNEKLGIKTTKFDEFLREHPTL</sequence>
<gene>
    <name evidence="4" type="ORF">N0V84_006610</name>
</gene>
<dbReference type="Proteomes" id="UP001140502">
    <property type="component" value="Unassembled WGS sequence"/>
</dbReference>
<dbReference type="OrthoDB" id="419598at2759"/>
<dbReference type="InterPro" id="IPR036291">
    <property type="entry name" value="NAD(P)-bd_dom_sf"/>
</dbReference>
<dbReference type="PANTHER" id="PTHR47706">
    <property type="entry name" value="NMRA-LIKE FAMILY PROTEIN"/>
    <property type="match status" value="1"/>
</dbReference>
<keyword evidence="2" id="KW-0560">Oxidoreductase</keyword>
<keyword evidence="1" id="KW-0521">NADP</keyword>
<organism evidence="4 5">
    <name type="scientific">Fusarium piperis</name>
    <dbReference type="NCBI Taxonomy" id="1435070"/>
    <lineage>
        <taxon>Eukaryota</taxon>
        <taxon>Fungi</taxon>
        <taxon>Dikarya</taxon>
        <taxon>Ascomycota</taxon>
        <taxon>Pezizomycotina</taxon>
        <taxon>Sordariomycetes</taxon>
        <taxon>Hypocreomycetidae</taxon>
        <taxon>Hypocreales</taxon>
        <taxon>Nectriaceae</taxon>
        <taxon>Fusarium</taxon>
        <taxon>Fusarium solani species complex</taxon>
    </lineage>
</organism>
<dbReference type="InterPro" id="IPR051609">
    <property type="entry name" value="NmrA/Isoflavone_reductase-like"/>
</dbReference>
<dbReference type="Pfam" id="PF05368">
    <property type="entry name" value="NmrA"/>
    <property type="match status" value="1"/>
</dbReference>
<dbReference type="InterPro" id="IPR008030">
    <property type="entry name" value="NmrA-like"/>
</dbReference>
<dbReference type="AlphaFoldDB" id="A0A9W9BMR4"/>
<name>A0A9W9BMR4_9HYPO</name>
<evidence type="ECO:0000256" key="1">
    <source>
        <dbReference type="ARBA" id="ARBA00022857"/>
    </source>
</evidence>
<evidence type="ECO:0000259" key="3">
    <source>
        <dbReference type="Pfam" id="PF05368"/>
    </source>
</evidence>
<proteinExistence type="predicted"/>